<feature type="compositionally biased region" description="Polar residues" evidence="1">
    <location>
        <begin position="173"/>
        <end position="183"/>
    </location>
</feature>
<dbReference type="HOGENOM" id="CLU_1098616_0_0_1"/>
<name>A0A0C3BWE7_HEBCY</name>
<reference evidence="2 3" key="1">
    <citation type="submission" date="2014-04" db="EMBL/GenBank/DDBJ databases">
        <authorList>
            <consortium name="DOE Joint Genome Institute"/>
            <person name="Kuo A."/>
            <person name="Gay G."/>
            <person name="Dore J."/>
            <person name="Kohler A."/>
            <person name="Nagy L.G."/>
            <person name="Floudas D."/>
            <person name="Copeland A."/>
            <person name="Barry K.W."/>
            <person name="Cichocki N."/>
            <person name="Veneault-Fourrey C."/>
            <person name="LaButti K."/>
            <person name="Lindquist E.A."/>
            <person name="Lipzen A."/>
            <person name="Lundell T."/>
            <person name="Morin E."/>
            <person name="Murat C."/>
            <person name="Sun H."/>
            <person name="Tunlid A."/>
            <person name="Henrissat B."/>
            <person name="Grigoriev I.V."/>
            <person name="Hibbett D.S."/>
            <person name="Martin F."/>
            <person name="Nordberg H.P."/>
            <person name="Cantor M.N."/>
            <person name="Hua S.X."/>
        </authorList>
    </citation>
    <scope>NUCLEOTIDE SEQUENCE [LARGE SCALE GENOMIC DNA]</scope>
    <source>
        <strain evidence="3">h7</strain>
    </source>
</reference>
<feature type="region of interest" description="Disordered" evidence="1">
    <location>
        <begin position="76"/>
        <end position="96"/>
    </location>
</feature>
<feature type="compositionally biased region" description="Low complexity" evidence="1">
    <location>
        <begin position="145"/>
        <end position="163"/>
    </location>
</feature>
<proteinExistence type="predicted"/>
<keyword evidence="3" id="KW-1185">Reference proteome</keyword>
<accession>A0A0C3BWE7</accession>
<gene>
    <name evidence="2" type="ORF">M413DRAFT_31649</name>
</gene>
<feature type="region of interest" description="Disordered" evidence="1">
    <location>
        <begin position="143"/>
        <end position="253"/>
    </location>
</feature>
<reference evidence="3" key="2">
    <citation type="submission" date="2015-01" db="EMBL/GenBank/DDBJ databases">
        <title>Evolutionary Origins and Diversification of the Mycorrhizal Mutualists.</title>
        <authorList>
            <consortium name="DOE Joint Genome Institute"/>
            <consortium name="Mycorrhizal Genomics Consortium"/>
            <person name="Kohler A."/>
            <person name="Kuo A."/>
            <person name="Nagy L.G."/>
            <person name="Floudas D."/>
            <person name="Copeland A."/>
            <person name="Barry K.W."/>
            <person name="Cichocki N."/>
            <person name="Veneault-Fourrey C."/>
            <person name="LaButti K."/>
            <person name="Lindquist E.A."/>
            <person name="Lipzen A."/>
            <person name="Lundell T."/>
            <person name="Morin E."/>
            <person name="Murat C."/>
            <person name="Riley R."/>
            <person name="Ohm R."/>
            <person name="Sun H."/>
            <person name="Tunlid A."/>
            <person name="Henrissat B."/>
            <person name="Grigoriev I.V."/>
            <person name="Hibbett D.S."/>
            <person name="Martin F."/>
        </authorList>
    </citation>
    <scope>NUCLEOTIDE SEQUENCE [LARGE SCALE GENOMIC DNA]</scope>
    <source>
        <strain evidence="3">h7</strain>
    </source>
</reference>
<dbReference type="EMBL" id="KN831805">
    <property type="protein sequence ID" value="KIM36409.1"/>
    <property type="molecule type" value="Genomic_DNA"/>
</dbReference>
<sequence length="253" mass="27696">MSYGSDDFKEITRQEWEENRNRNSTMNPNRGGNQFVHAPRPDQFNGARGIEISRGNFEADNGSTIFDSTEDIEITGGTFSAKGNNWVGDRPDPRPAEMFHKAKKQTIGGGNFVASGHASAFKEAKNIKIDGGNFLATTREYPFYGSVQGNPQPSSQGPQQGKSYDPRTYSLGYPTNNNANSSEMGRAPRPEPPVRGNTFNGTYQDRTELYPPPLSAPILPSHSEGQGFSNNEGSGDRRSKTRGGGKAKKPSWK</sequence>
<protein>
    <submittedName>
        <fullName evidence="2">Uncharacterized protein</fullName>
    </submittedName>
</protein>
<dbReference type="Proteomes" id="UP000053424">
    <property type="component" value="Unassembled WGS sequence"/>
</dbReference>
<evidence type="ECO:0000313" key="3">
    <source>
        <dbReference type="Proteomes" id="UP000053424"/>
    </source>
</evidence>
<feature type="compositionally biased region" description="Polar residues" evidence="1">
    <location>
        <begin position="22"/>
        <end position="32"/>
    </location>
</feature>
<feature type="compositionally biased region" description="Polar residues" evidence="1">
    <location>
        <begin position="223"/>
        <end position="233"/>
    </location>
</feature>
<evidence type="ECO:0000313" key="2">
    <source>
        <dbReference type="EMBL" id="KIM36409.1"/>
    </source>
</evidence>
<organism evidence="2 3">
    <name type="scientific">Hebeloma cylindrosporum</name>
    <dbReference type="NCBI Taxonomy" id="76867"/>
    <lineage>
        <taxon>Eukaryota</taxon>
        <taxon>Fungi</taxon>
        <taxon>Dikarya</taxon>
        <taxon>Basidiomycota</taxon>
        <taxon>Agaricomycotina</taxon>
        <taxon>Agaricomycetes</taxon>
        <taxon>Agaricomycetidae</taxon>
        <taxon>Agaricales</taxon>
        <taxon>Agaricineae</taxon>
        <taxon>Hymenogastraceae</taxon>
        <taxon>Hebeloma</taxon>
    </lineage>
</organism>
<feature type="compositionally biased region" description="Basic residues" evidence="1">
    <location>
        <begin position="239"/>
        <end position="253"/>
    </location>
</feature>
<feature type="region of interest" description="Disordered" evidence="1">
    <location>
        <begin position="1"/>
        <end position="48"/>
    </location>
</feature>
<dbReference type="AlphaFoldDB" id="A0A0C3BWE7"/>
<feature type="compositionally biased region" description="Basic and acidic residues" evidence="1">
    <location>
        <begin position="1"/>
        <end position="21"/>
    </location>
</feature>
<evidence type="ECO:0000256" key="1">
    <source>
        <dbReference type="SAM" id="MobiDB-lite"/>
    </source>
</evidence>